<evidence type="ECO:0000256" key="1">
    <source>
        <dbReference type="ARBA" id="ARBA00004167"/>
    </source>
</evidence>
<protein>
    <recommendedName>
        <fullName evidence="3">Lectin-like protein BA14k</fullName>
    </recommendedName>
</protein>
<keyword evidence="7" id="KW-1133">Transmembrane helix</keyword>
<evidence type="ECO:0000256" key="4">
    <source>
        <dbReference type="ARBA" id="ARBA00022475"/>
    </source>
</evidence>
<dbReference type="InterPro" id="IPR012413">
    <property type="entry name" value="BA14K"/>
</dbReference>
<keyword evidence="7" id="KW-0472">Membrane</keyword>
<name>A0A6G4WJW8_9HYPH</name>
<keyword evidence="7" id="KW-0812">Transmembrane</keyword>
<reference evidence="9 10" key="1">
    <citation type="submission" date="2020-02" db="EMBL/GenBank/DDBJ databases">
        <title>Genome sequence of strain CCNWXJ40-4.</title>
        <authorList>
            <person name="Gao J."/>
            <person name="Sun J."/>
        </authorList>
    </citation>
    <scope>NUCLEOTIDE SEQUENCE [LARGE SCALE GENOMIC DNA]</scope>
    <source>
        <strain evidence="9 10">CCNWXJ 40-4</strain>
    </source>
</reference>
<comment type="caution">
    <text evidence="9">The sequence shown here is derived from an EMBL/GenBank/DDBJ whole genome shotgun (WGS) entry which is preliminary data.</text>
</comment>
<evidence type="ECO:0000313" key="10">
    <source>
        <dbReference type="Proteomes" id="UP001642900"/>
    </source>
</evidence>
<sequence>MNRILKTAILSAAVAATTFAALPAANAGDNWRRHHRHHSSDGDLVAAGILGLAVGALAVGAANASRPEYRVYDDYDYPRDRRYYSARRYYPVRREYVVDEGYAGALEPWTPEWYRYCEDRYRSFNPRTGTFTGYDGLNHFCTAG</sequence>
<feature type="transmembrane region" description="Helical" evidence="7">
    <location>
        <begin position="43"/>
        <end position="62"/>
    </location>
</feature>
<comment type="function">
    <text evidence="6">Has immunoglobulin-binding and hemagglutination properties, and can bind to mannose. Essential for virulence. May be involved in LPS biosynthesis or polysaccharide transport.</text>
</comment>
<dbReference type="Pfam" id="PF07886">
    <property type="entry name" value="BA14K"/>
    <property type="match status" value="1"/>
</dbReference>
<feature type="signal peptide" evidence="8">
    <location>
        <begin position="1"/>
        <end position="27"/>
    </location>
</feature>
<keyword evidence="10" id="KW-1185">Reference proteome</keyword>
<accession>A0A6G4WJW8</accession>
<dbReference type="RefSeq" id="WP_165032705.1">
    <property type="nucleotide sequence ID" value="NZ_JAAKZF010000051.1"/>
</dbReference>
<evidence type="ECO:0000256" key="7">
    <source>
        <dbReference type="SAM" id="Phobius"/>
    </source>
</evidence>
<dbReference type="AlphaFoldDB" id="A0A6G4WJW8"/>
<keyword evidence="5" id="KW-0430">Lectin</keyword>
<gene>
    <name evidence="9" type="ORF">G6N73_25300</name>
</gene>
<dbReference type="GO" id="GO:0016020">
    <property type="term" value="C:membrane"/>
    <property type="evidence" value="ECO:0007669"/>
    <property type="project" value="UniProtKB-SubCell"/>
</dbReference>
<evidence type="ECO:0000256" key="5">
    <source>
        <dbReference type="ARBA" id="ARBA00022734"/>
    </source>
</evidence>
<feature type="chain" id="PRO_5026033221" description="Lectin-like protein BA14k" evidence="8">
    <location>
        <begin position="28"/>
        <end position="144"/>
    </location>
</feature>
<evidence type="ECO:0000256" key="2">
    <source>
        <dbReference type="ARBA" id="ARBA00010270"/>
    </source>
</evidence>
<proteinExistence type="inferred from homology"/>
<organism evidence="9 10">
    <name type="scientific">Allomesorhizobium camelthorni</name>
    <dbReference type="NCBI Taxonomy" id="475069"/>
    <lineage>
        <taxon>Bacteria</taxon>
        <taxon>Pseudomonadati</taxon>
        <taxon>Pseudomonadota</taxon>
        <taxon>Alphaproteobacteria</taxon>
        <taxon>Hyphomicrobiales</taxon>
        <taxon>Phyllobacteriaceae</taxon>
        <taxon>Allomesorhizobium</taxon>
    </lineage>
</organism>
<dbReference type="Proteomes" id="UP001642900">
    <property type="component" value="Unassembled WGS sequence"/>
</dbReference>
<evidence type="ECO:0000313" key="9">
    <source>
        <dbReference type="EMBL" id="NGO54410.1"/>
    </source>
</evidence>
<evidence type="ECO:0000256" key="8">
    <source>
        <dbReference type="SAM" id="SignalP"/>
    </source>
</evidence>
<dbReference type="GO" id="GO:0030246">
    <property type="term" value="F:carbohydrate binding"/>
    <property type="evidence" value="ECO:0007669"/>
    <property type="project" value="UniProtKB-KW"/>
</dbReference>
<comment type="subcellular location">
    <subcellularLocation>
        <location evidence="1">Membrane</location>
        <topology evidence="1">Single-pass membrane protein</topology>
    </subcellularLocation>
</comment>
<keyword evidence="8" id="KW-0732">Signal</keyword>
<dbReference type="EMBL" id="JAAKZF010000051">
    <property type="protein sequence ID" value="NGO54410.1"/>
    <property type="molecule type" value="Genomic_DNA"/>
</dbReference>
<keyword evidence="4" id="KW-1003">Cell membrane</keyword>
<evidence type="ECO:0000256" key="3">
    <source>
        <dbReference type="ARBA" id="ARBA00020552"/>
    </source>
</evidence>
<comment type="similarity">
    <text evidence="2">Belongs to the BA14k family.</text>
</comment>
<evidence type="ECO:0000256" key="6">
    <source>
        <dbReference type="ARBA" id="ARBA00025321"/>
    </source>
</evidence>